<keyword evidence="2" id="KW-0808">Transferase</keyword>
<evidence type="ECO:0000313" key="2">
    <source>
        <dbReference type="EMBL" id="SHI96416.1"/>
    </source>
</evidence>
<dbReference type="OrthoDB" id="116151at2"/>
<dbReference type="SUPFAM" id="SSF55729">
    <property type="entry name" value="Acyl-CoA N-acyltransferases (Nat)"/>
    <property type="match status" value="1"/>
</dbReference>
<proteinExistence type="predicted"/>
<feature type="domain" description="BioF2-like acetyltransferase" evidence="1">
    <location>
        <begin position="155"/>
        <end position="268"/>
    </location>
</feature>
<dbReference type="Pfam" id="PF13480">
    <property type="entry name" value="Acetyltransf_6"/>
    <property type="match status" value="1"/>
</dbReference>
<dbReference type="InterPro" id="IPR050644">
    <property type="entry name" value="PG_Glycine_Bridge_Synth"/>
</dbReference>
<dbReference type="AlphaFoldDB" id="A0A1M6FFL1"/>
<evidence type="ECO:0000259" key="1">
    <source>
        <dbReference type="Pfam" id="PF13480"/>
    </source>
</evidence>
<dbReference type="InterPro" id="IPR016181">
    <property type="entry name" value="Acyl_CoA_acyltransferase"/>
</dbReference>
<dbReference type="InterPro" id="IPR038740">
    <property type="entry name" value="BioF2-like_GNAT_dom"/>
</dbReference>
<dbReference type="Gene3D" id="3.40.630.30">
    <property type="match status" value="1"/>
</dbReference>
<accession>A0A1M6FFL1</accession>
<evidence type="ECO:0000313" key="3">
    <source>
        <dbReference type="Proteomes" id="UP000191240"/>
    </source>
</evidence>
<dbReference type="Proteomes" id="UP000191240">
    <property type="component" value="Unassembled WGS sequence"/>
</dbReference>
<name>A0A1M6FFL1_9FIRM</name>
<protein>
    <submittedName>
        <fullName evidence="2">Acetyltransferase (GNAT) domain-containing protein</fullName>
    </submittedName>
</protein>
<dbReference type="PANTHER" id="PTHR36174:SF1">
    <property type="entry name" value="LIPID II:GLYCINE GLYCYLTRANSFERASE"/>
    <property type="match status" value="1"/>
</dbReference>
<dbReference type="RefSeq" id="WP_080326149.1">
    <property type="nucleotide sequence ID" value="NZ_FQYW01000020.1"/>
</dbReference>
<sequence length="324" mass="37999">MSTNIKERYRELCKSENDIAIFQQAWWLDATCGSDWDVVLFEKGNKIFGALPYAHDKIRGMFTSLGVPCLTQFLGPWIKYPEGMKYERKLSFDKEVMFSLIDQLPSADSFAQNFSYNITNWLPFYWKGYDARPLYTYVIDDLSNLDELFNKTISKKLRRDINKASSEVVVEETEDLKRLYALVSMTFERQKRLVPYTYQFLDTLDKAIQMNAGRKIFLAYDKDRNVHAGAYIIWDDNSAYYLIGGEDTSKRQSQAMSLLIWEAIKFSASVTKKFDFEGSNIEPIEQFFKKYGAMQKVYYRVYKKEGKLYSILLDVKDIIKQLIM</sequence>
<reference evidence="2 3" key="1">
    <citation type="submission" date="2016-11" db="EMBL/GenBank/DDBJ databases">
        <authorList>
            <person name="Jaros S."/>
            <person name="Januszkiewicz K."/>
            <person name="Wedrychowicz H."/>
        </authorList>
    </citation>
    <scope>NUCLEOTIDE SEQUENCE [LARGE SCALE GENOMIC DNA]</scope>
    <source>
        <strain evidence="2 3">DSM 3074</strain>
    </source>
</reference>
<gene>
    <name evidence="2" type="ORF">SAMN02745671_02256</name>
</gene>
<dbReference type="GO" id="GO:0016740">
    <property type="term" value="F:transferase activity"/>
    <property type="evidence" value="ECO:0007669"/>
    <property type="project" value="UniProtKB-KW"/>
</dbReference>
<dbReference type="PANTHER" id="PTHR36174">
    <property type="entry name" value="LIPID II:GLYCINE GLYCYLTRANSFERASE"/>
    <property type="match status" value="1"/>
</dbReference>
<dbReference type="EMBL" id="FQYW01000020">
    <property type="protein sequence ID" value="SHI96416.1"/>
    <property type="molecule type" value="Genomic_DNA"/>
</dbReference>
<organism evidence="2 3">
    <name type="scientific">Anaerovibrio lipolyticus DSM 3074</name>
    <dbReference type="NCBI Taxonomy" id="1120997"/>
    <lineage>
        <taxon>Bacteria</taxon>
        <taxon>Bacillati</taxon>
        <taxon>Bacillota</taxon>
        <taxon>Negativicutes</taxon>
        <taxon>Selenomonadales</taxon>
        <taxon>Selenomonadaceae</taxon>
        <taxon>Anaerovibrio</taxon>
    </lineage>
</organism>